<dbReference type="InParanoid" id="A0A3Q7GG55"/>
<name>A0A3Q7GG55_SOLLC</name>
<evidence type="ECO:0000313" key="2">
    <source>
        <dbReference type="Proteomes" id="UP000004994"/>
    </source>
</evidence>
<dbReference type="Proteomes" id="UP000004994">
    <property type="component" value="Chromosome 5"/>
</dbReference>
<protein>
    <submittedName>
        <fullName evidence="1">Uncharacterized protein</fullName>
    </submittedName>
</protein>
<proteinExistence type="predicted"/>
<organism evidence="1">
    <name type="scientific">Solanum lycopersicum</name>
    <name type="common">Tomato</name>
    <name type="synonym">Lycopersicon esculentum</name>
    <dbReference type="NCBI Taxonomy" id="4081"/>
    <lineage>
        <taxon>Eukaryota</taxon>
        <taxon>Viridiplantae</taxon>
        <taxon>Streptophyta</taxon>
        <taxon>Embryophyta</taxon>
        <taxon>Tracheophyta</taxon>
        <taxon>Spermatophyta</taxon>
        <taxon>Magnoliopsida</taxon>
        <taxon>eudicotyledons</taxon>
        <taxon>Gunneridae</taxon>
        <taxon>Pentapetalae</taxon>
        <taxon>asterids</taxon>
        <taxon>lamiids</taxon>
        <taxon>Solanales</taxon>
        <taxon>Solanaceae</taxon>
        <taxon>Solanoideae</taxon>
        <taxon>Solaneae</taxon>
        <taxon>Solanum</taxon>
        <taxon>Solanum subgen. Lycopersicon</taxon>
    </lineage>
</organism>
<dbReference type="EnsemblPlants" id="Solyc05g013285.1.1">
    <property type="protein sequence ID" value="Solyc05g013285.1.1"/>
    <property type="gene ID" value="Solyc05g013285.1"/>
</dbReference>
<dbReference type="Gramene" id="Solyc05g013285.1.1">
    <property type="protein sequence ID" value="Solyc05g013285.1.1"/>
    <property type="gene ID" value="Solyc05g013285.1"/>
</dbReference>
<dbReference type="AlphaFoldDB" id="A0A3Q7GG55"/>
<reference evidence="1" key="2">
    <citation type="submission" date="2019-01" db="UniProtKB">
        <authorList>
            <consortium name="EnsemblPlants"/>
        </authorList>
    </citation>
    <scope>IDENTIFICATION</scope>
    <source>
        <strain evidence="1">cv. Heinz 1706</strain>
    </source>
</reference>
<reference evidence="1" key="1">
    <citation type="journal article" date="2012" name="Nature">
        <title>The tomato genome sequence provides insights into fleshy fruit evolution.</title>
        <authorList>
            <consortium name="Tomato Genome Consortium"/>
        </authorList>
    </citation>
    <scope>NUCLEOTIDE SEQUENCE [LARGE SCALE GENOMIC DNA]</scope>
    <source>
        <strain evidence="1">cv. Heinz 1706</strain>
    </source>
</reference>
<keyword evidence="2" id="KW-1185">Reference proteome</keyword>
<evidence type="ECO:0000313" key="1">
    <source>
        <dbReference type="EnsemblPlants" id="Solyc05g013285.1.1"/>
    </source>
</evidence>
<sequence>MEVLRAVHVRVLCTQEVLRLEPSMSKAVEMLVKKEEDEPAQINPPCMNERMRKRWSFMNQNFECSFKEVAKQINHITRPDLAIPIAKY</sequence>
<accession>A0A3Q7GG55</accession>